<sequence length="789" mass="91005">MKIIKITPSTKFAFLSLFFSIITVFGQQSFKNLEIESEFKNYTQPYEEVMYAHINKTKFIKGETIGFTVYALNKKNKILSSVTSNIYCVITDKDNNVIKEQMVRAKDGIANGSFTIDKKFKDGNFNLKVFTNWMMNFSPQNIFVENFEVLSTKSNQNKGKSERSKKIDLQFLPESGHLLRDVLNTVGVIAKDSLGFGISNLKGKIVDSNNKEITNFKLNKMGIGRISFIPKHVERYNAIIDYKGEKQTILLNNKVENKGVILKVSSNNEQAIVSVVANEYTKAFTKNNKYTLILHDGKNIEEIPINFEDKLTISLKVPLEKLSKGINVFTLFNEDNIPVSERLFFNFKGLNLKESKLISSNTKNGKTSVNFQFNNNNTNYNNVSVSVLPKGTKSYRKSNNMISQVLLKPYINGFVENANYYFSDINQQKKHELDNLLITQGWSSYDWMTIFNNKNKFNYTFDEGITIKFNVPTKKKESNFLIHPLKENEPKLISFDDKIKSFTAYKYFPEDDEKLYLSKISKSGKVEKVPVYAQLFPNVIPSLKNKVSFFKTKPTYYTFENLVDINNFINLNNSEVLDEIQIKAKTERDRIEKIRNSAFGRVQFLRDNDRNNTLAIYLNAQAGISARDNFQTGRFEVYNRSAGGVPALYLNDFFTLDYSFYFNYYLDYVEYIEINSVGIGPMTFGPGGTIKIYENYKKFKNYRPTLSKIDFPVTFTKPKKFYIPEYANYKNNFFKNYGVLDWLPKNKISESGNLNLAFNSKNAKEVVLFIEGITENGDFILDEKIIKID</sequence>
<name>A0ABV8R5X2_9FLAO</name>
<accession>A0ABV8R5X2</accession>
<proteinExistence type="predicted"/>
<evidence type="ECO:0000313" key="1">
    <source>
        <dbReference type="EMBL" id="MFC4267849.1"/>
    </source>
</evidence>
<evidence type="ECO:0000313" key="2">
    <source>
        <dbReference type="Proteomes" id="UP001595826"/>
    </source>
</evidence>
<dbReference type="RefSeq" id="WP_377407976.1">
    <property type="nucleotide sequence ID" value="NZ_JBHSCY010000001.1"/>
</dbReference>
<reference evidence="2" key="1">
    <citation type="journal article" date="2019" name="Int. J. Syst. Evol. Microbiol.">
        <title>The Global Catalogue of Microorganisms (GCM) 10K type strain sequencing project: providing services to taxonomists for standard genome sequencing and annotation.</title>
        <authorList>
            <consortium name="The Broad Institute Genomics Platform"/>
            <consortium name="The Broad Institute Genome Sequencing Center for Infectious Disease"/>
            <person name="Wu L."/>
            <person name="Ma J."/>
        </authorList>
    </citation>
    <scope>NUCLEOTIDE SEQUENCE [LARGE SCALE GENOMIC DNA]</scope>
    <source>
        <strain evidence="2">CECT 8655</strain>
    </source>
</reference>
<protein>
    <recommendedName>
        <fullName evidence="3">TonB-dependent receptor plug domain-containing protein</fullName>
    </recommendedName>
</protein>
<organism evidence="1 2">
    <name type="scientific">Polaribacter marinivivus</name>
    <dbReference type="NCBI Taxonomy" id="1524260"/>
    <lineage>
        <taxon>Bacteria</taxon>
        <taxon>Pseudomonadati</taxon>
        <taxon>Bacteroidota</taxon>
        <taxon>Flavobacteriia</taxon>
        <taxon>Flavobacteriales</taxon>
        <taxon>Flavobacteriaceae</taxon>
    </lineage>
</organism>
<keyword evidence="2" id="KW-1185">Reference proteome</keyword>
<dbReference type="Gene3D" id="2.60.40.1930">
    <property type="match status" value="1"/>
</dbReference>
<dbReference type="Proteomes" id="UP001595826">
    <property type="component" value="Unassembled WGS sequence"/>
</dbReference>
<evidence type="ECO:0008006" key="3">
    <source>
        <dbReference type="Google" id="ProtNLM"/>
    </source>
</evidence>
<comment type="caution">
    <text evidence="1">The sequence shown here is derived from an EMBL/GenBank/DDBJ whole genome shotgun (WGS) entry which is preliminary data.</text>
</comment>
<gene>
    <name evidence="1" type="ORF">ACFOWD_02930</name>
</gene>
<dbReference type="EMBL" id="JBHSCY010000001">
    <property type="protein sequence ID" value="MFC4267849.1"/>
    <property type="molecule type" value="Genomic_DNA"/>
</dbReference>